<dbReference type="CAZy" id="PL1">
    <property type="family name" value="Polysaccharide Lyase Family 1"/>
</dbReference>
<dbReference type="KEGG" id="phe:Phep_2792"/>
<dbReference type="InterPro" id="IPR011050">
    <property type="entry name" value="Pectin_lyase_fold/virulence"/>
</dbReference>
<name>C6Y164_PEDHD</name>
<accession>C6Y164</accession>
<keyword evidence="5" id="KW-1185">Reference proteome</keyword>
<evidence type="ECO:0000313" key="5">
    <source>
        <dbReference type="Proteomes" id="UP000000852"/>
    </source>
</evidence>
<dbReference type="eggNOG" id="COG3866">
    <property type="taxonomic scope" value="Bacteria"/>
</dbReference>
<evidence type="ECO:0008006" key="6">
    <source>
        <dbReference type="Google" id="ProtNLM"/>
    </source>
</evidence>
<dbReference type="STRING" id="485917.Phep_2792"/>
<evidence type="ECO:0000256" key="2">
    <source>
        <dbReference type="ARBA" id="ARBA00023180"/>
    </source>
</evidence>
<dbReference type="InterPro" id="IPR052063">
    <property type="entry name" value="Polysaccharide_Lyase_1"/>
</dbReference>
<dbReference type="GO" id="GO:0046872">
    <property type="term" value="F:metal ion binding"/>
    <property type="evidence" value="ECO:0007669"/>
    <property type="project" value="UniProtKB-KW"/>
</dbReference>
<evidence type="ECO:0000256" key="1">
    <source>
        <dbReference type="ARBA" id="ARBA00022723"/>
    </source>
</evidence>
<protein>
    <recommendedName>
        <fullName evidence="6">Pectate lyase</fullName>
    </recommendedName>
</protein>
<feature type="region of interest" description="Disordered" evidence="3">
    <location>
        <begin position="682"/>
        <end position="702"/>
    </location>
</feature>
<dbReference type="PANTHER" id="PTHR42970">
    <property type="entry name" value="PECTATE LYASE C-RELATED"/>
    <property type="match status" value="1"/>
</dbReference>
<dbReference type="SUPFAM" id="SSF51126">
    <property type="entry name" value="Pectin lyase-like"/>
    <property type="match status" value="1"/>
</dbReference>
<dbReference type="PANTHER" id="PTHR42970:SF1">
    <property type="entry name" value="PECTATE LYASE C-RELATED"/>
    <property type="match status" value="1"/>
</dbReference>
<keyword evidence="2" id="KW-0325">Glycoprotein</keyword>
<reference evidence="4 5" key="1">
    <citation type="journal article" date="2009" name="Stand. Genomic Sci.">
        <title>Complete genome sequence of Pedobacter heparinus type strain (HIM 762-3).</title>
        <authorList>
            <person name="Han C."/>
            <person name="Spring S."/>
            <person name="Lapidus A."/>
            <person name="Del Rio T.G."/>
            <person name="Tice H."/>
            <person name="Copeland A."/>
            <person name="Cheng J.F."/>
            <person name="Lucas S."/>
            <person name="Chen F."/>
            <person name="Nolan M."/>
            <person name="Bruce D."/>
            <person name="Goodwin L."/>
            <person name="Pitluck S."/>
            <person name="Ivanova N."/>
            <person name="Mavromatis K."/>
            <person name="Mikhailova N."/>
            <person name="Pati A."/>
            <person name="Chen A."/>
            <person name="Palaniappan K."/>
            <person name="Land M."/>
            <person name="Hauser L."/>
            <person name="Chang Y.J."/>
            <person name="Jeffries C.C."/>
            <person name="Saunders E."/>
            <person name="Chertkov O."/>
            <person name="Brettin T."/>
            <person name="Goker M."/>
            <person name="Rohde M."/>
            <person name="Bristow J."/>
            <person name="Eisen J.A."/>
            <person name="Markowitz V."/>
            <person name="Hugenholtz P."/>
            <person name="Kyrpides N.C."/>
            <person name="Klenk H.P."/>
            <person name="Detter J.C."/>
        </authorList>
    </citation>
    <scope>NUCLEOTIDE SEQUENCE [LARGE SCALE GENOMIC DNA]</scope>
    <source>
        <strain evidence="5">ATCC 13125 / DSM 2366 / CIP 104194 / JCM 7457 / NBRC 12017 / NCIMB 9290 / NRRL B-14731 / HIM 762-3</strain>
    </source>
</reference>
<dbReference type="InterPro" id="IPR013783">
    <property type="entry name" value="Ig-like_fold"/>
</dbReference>
<dbReference type="EMBL" id="CP001681">
    <property type="protein sequence ID" value="ACU04991.1"/>
    <property type="molecule type" value="Genomic_DNA"/>
</dbReference>
<dbReference type="AlphaFoldDB" id="C6Y164"/>
<dbReference type="InterPro" id="IPR012334">
    <property type="entry name" value="Pectin_lyas_fold"/>
</dbReference>
<keyword evidence="1" id="KW-0479">Metal-binding</keyword>
<gene>
    <name evidence="4" type="ordered locus">Phep_2792</name>
</gene>
<dbReference type="HOGENOM" id="CLU_011499_0_0_10"/>
<sequence length="843" mass="91797">MNETPKFQNIRTKYIMKPFYTKFLLFISYLSIPGMVMAQTNRPVLKVDLNVSSRRAAEVNEFEYIPWPVKSGTSDQLKIKGVTITFSKKGTAGSGLQTDYYKTGVQAPNYARLASDGLMVSDGNAGAEIEMRISGLPAGPNTLLTFHNIIGGGGPDNYAPIDIYVNGKLEVSKLVPSYRVLANTNISTAYLQFSAQSGKDVVITFKADKGSLAANKNLIINGFELNTPNVTDLAQSPQPLHSDEHVNADAGTLTLSWTAAKTALSHDLYFGTDSAAVASATKRSPEFKGNRKTSTYNAEKLYSMLTYYWRVDELNAAGKVTKGNIWHFRPRQLAFAGAEGYGRFARGGRGGKVVEVTNLNDSGPGSLREALGKDIGPRTIVFTVSGIITLKSRLVINQPYVTIAGQTAPGKGICIRSAPLGVVADDAIIRYMRVRLGSGTTYDGMGITGANHSIVDHCSISWTIDESFSSRGAHNITLQRTLIAEALNIAGHNKYEVGKSHGFAASVGGDVGSFHHNLLAHCAGRNWSLAGGADGDGNYLGRMDMRNNVVYNWDYRTTDGGAMEVNFVNNYYKPGAATTFKFALNAQHEGYGGGMQRYFFDGNVMPGQFDEKNQERGRKESGRKVSYQTFVDKPFFLPYVTTQSARDAYKDVLSDVGCNQPIFDDHDIRIVNETLGGTYTYKGSKSGKPGLPDSQEDVGGWENYPEVQRPADFDSDHDGLPDWWEKLHQLNPHSASGDFSDANADPDKNGFTNLDNYLEWMAGPHFMMATSGSVEIDLKQLSRGYTEKPAYRVFAAVNGQVELADNGKVKFTSAKGGLASFKFTVTDAAGSTFTRTINMATGI</sequence>
<dbReference type="Proteomes" id="UP000000852">
    <property type="component" value="Chromosome"/>
</dbReference>
<organism evidence="4 5">
    <name type="scientific">Pedobacter heparinus (strain ATCC 13125 / DSM 2366 / CIP 104194 / JCM 7457 / NBRC 12017 / NCIMB 9290 / NRRL B-14731 / HIM 762-3)</name>
    <dbReference type="NCBI Taxonomy" id="485917"/>
    <lineage>
        <taxon>Bacteria</taxon>
        <taxon>Pseudomonadati</taxon>
        <taxon>Bacteroidota</taxon>
        <taxon>Sphingobacteriia</taxon>
        <taxon>Sphingobacteriales</taxon>
        <taxon>Sphingobacteriaceae</taxon>
        <taxon>Pedobacter</taxon>
    </lineage>
</organism>
<evidence type="ECO:0000256" key="3">
    <source>
        <dbReference type="SAM" id="MobiDB-lite"/>
    </source>
</evidence>
<proteinExistence type="predicted"/>
<evidence type="ECO:0000313" key="4">
    <source>
        <dbReference type="EMBL" id="ACU04991.1"/>
    </source>
</evidence>
<dbReference type="Gene3D" id="2.160.20.10">
    <property type="entry name" value="Single-stranded right-handed beta-helix, Pectin lyase-like"/>
    <property type="match status" value="1"/>
</dbReference>
<dbReference type="Gene3D" id="2.60.40.10">
    <property type="entry name" value="Immunoglobulins"/>
    <property type="match status" value="1"/>
</dbReference>